<dbReference type="EMBL" id="AYJU01000016">
    <property type="protein sequence ID" value="EST54602.1"/>
    <property type="molecule type" value="Genomic_DNA"/>
</dbReference>
<name>V6M8L6_9BACL</name>
<evidence type="ECO:0008006" key="3">
    <source>
        <dbReference type="Google" id="ProtNLM"/>
    </source>
</evidence>
<dbReference type="Proteomes" id="UP000017973">
    <property type="component" value="Unassembled WGS sequence"/>
</dbReference>
<dbReference type="RefSeq" id="WP_023556597.1">
    <property type="nucleotide sequence ID" value="NZ_KI629782.1"/>
</dbReference>
<dbReference type="OrthoDB" id="2468003at2"/>
<evidence type="ECO:0000313" key="1">
    <source>
        <dbReference type="EMBL" id="EST54602.1"/>
    </source>
</evidence>
<dbReference type="PROSITE" id="PS51257">
    <property type="entry name" value="PROKAR_LIPOPROTEIN"/>
    <property type="match status" value="1"/>
</dbReference>
<protein>
    <recommendedName>
        <fullName evidence="3">Lipoprotein</fullName>
    </recommendedName>
</protein>
<organism evidence="1 2">
    <name type="scientific">Brevibacillus panacihumi W25</name>
    <dbReference type="NCBI Taxonomy" id="1408254"/>
    <lineage>
        <taxon>Bacteria</taxon>
        <taxon>Bacillati</taxon>
        <taxon>Bacillota</taxon>
        <taxon>Bacilli</taxon>
        <taxon>Bacillales</taxon>
        <taxon>Paenibacillaceae</taxon>
        <taxon>Brevibacillus</taxon>
    </lineage>
</organism>
<dbReference type="HOGENOM" id="CLU_1923597_0_0_9"/>
<gene>
    <name evidence="1" type="ORF">T458_13390</name>
</gene>
<accession>V6M8L6</accession>
<sequence>MKYLPFCLFFLLVIGCVEKDTYQPVVDRDAIVDRINYIHDFNSAEEFDTTELMGLQHDPGRKDYKIVLTDYFTNVLKQEMESFQTMSTTNNLRHILVITKDKVAYRVDLKQWEEFQNIWTVDMYGTADIQQ</sequence>
<proteinExistence type="predicted"/>
<evidence type="ECO:0000313" key="2">
    <source>
        <dbReference type="Proteomes" id="UP000017973"/>
    </source>
</evidence>
<dbReference type="AlphaFoldDB" id="V6M8L6"/>
<dbReference type="PATRIC" id="fig|1408254.3.peg.2641"/>
<keyword evidence="2" id="KW-1185">Reference proteome</keyword>
<comment type="caution">
    <text evidence="1">The sequence shown here is derived from an EMBL/GenBank/DDBJ whole genome shotgun (WGS) entry which is preliminary data.</text>
</comment>
<reference evidence="1 2" key="1">
    <citation type="journal article" date="2014" name="Genome Announc.">
        <title>Draft Genome Sequence of Brevibacillus panacihumi Strain W25, a Halotolerant Hydrocarbon-Degrading Bacterium.</title>
        <authorList>
            <person name="Wang X."/>
            <person name="Jin D."/>
            <person name="Zhou L."/>
            <person name="Wu L."/>
            <person name="An W."/>
            <person name="Chen Y."/>
            <person name="Zhao L."/>
        </authorList>
    </citation>
    <scope>NUCLEOTIDE SEQUENCE [LARGE SCALE GENOMIC DNA]</scope>
    <source>
        <strain evidence="1 2">W25</strain>
    </source>
</reference>